<gene>
    <name evidence="2" type="ORF">LH23_02440</name>
</gene>
<feature type="transmembrane region" description="Helical" evidence="1">
    <location>
        <begin position="7"/>
        <end position="25"/>
    </location>
</feature>
<keyword evidence="1" id="KW-1133">Transmembrane helix</keyword>
<keyword evidence="1" id="KW-0812">Transmembrane</keyword>
<accession>A0AAN0S1Z7</accession>
<proteinExistence type="predicted"/>
<dbReference type="KEGG" id="cem:LH23_02440"/>
<reference evidence="2 3" key="1">
    <citation type="submission" date="2014-09" db="EMBL/GenBank/DDBJ databases">
        <authorList>
            <person name="Chan K.-G."/>
        </authorList>
    </citation>
    <scope>NUCLEOTIDE SEQUENCE [LARGE SCALE GENOMIC DNA]</scope>
    <source>
        <strain evidence="2 3">M006</strain>
    </source>
</reference>
<dbReference type="InterPro" id="IPR010351">
    <property type="entry name" value="DUF943"/>
</dbReference>
<keyword evidence="1" id="KW-0472">Membrane</keyword>
<dbReference type="AlphaFoldDB" id="A0AAN0S1Z7"/>
<name>A0AAN0S1Z7_9ENTR</name>
<dbReference type="EMBL" id="CP009458">
    <property type="protein sequence ID" value="AIR59550.1"/>
    <property type="molecule type" value="Genomic_DNA"/>
</dbReference>
<dbReference type="Pfam" id="PF06092">
    <property type="entry name" value="DUF943"/>
    <property type="match status" value="1"/>
</dbReference>
<evidence type="ECO:0000313" key="3">
    <source>
        <dbReference type="Proteomes" id="UP000029516"/>
    </source>
</evidence>
<evidence type="ECO:0000313" key="2">
    <source>
        <dbReference type="EMBL" id="AIR59550.1"/>
    </source>
</evidence>
<evidence type="ECO:0000256" key="1">
    <source>
        <dbReference type="SAM" id="Phobius"/>
    </source>
</evidence>
<organism evidence="2 3">
    <name type="scientific">Cedecea neteri</name>
    <dbReference type="NCBI Taxonomy" id="158822"/>
    <lineage>
        <taxon>Bacteria</taxon>
        <taxon>Pseudomonadati</taxon>
        <taxon>Pseudomonadota</taxon>
        <taxon>Gammaproteobacteria</taxon>
        <taxon>Enterobacterales</taxon>
        <taxon>Enterobacteriaceae</taxon>
        <taxon>Cedecea</taxon>
    </lineage>
</organism>
<protein>
    <submittedName>
        <fullName evidence="2">Membrane protein</fullName>
    </submittedName>
</protein>
<sequence>MKKNKKVMLTLIFTGGVLFFVWIWLSLRPVNIVAVHEKGNHSLILVKNFPYTDKGKIDWWLKNKDILKEKYQIPKPRDDGFFEVIFWYFGDGYKEEDKYDRLCFEDMAPPINCIEKDKAFTVWMDRYGKVSFDVNDGEYYINKNGDMVKTKYQ</sequence>
<dbReference type="Proteomes" id="UP000029516">
    <property type="component" value="Chromosome"/>
</dbReference>
<dbReference type="RefSeq" id="WP_039287916.1">
    <property type="nucleotide sequence ID" value="NZ_CP009458.1"/>
</dbReference>